<dbReference type="EMBL" id="ML220149">
    <property type="protein sequence ID" value="TGZ77737.1"/>
    <property type="molecule type" value="Genomic_DNA"/>
</dbReference>
<keyword evidence="8" id="KW-1185">Reference proteome</keyword>
<evidence type="ECO:0000259" key="6">
    <source>
        <dbReference type="Pfam" id="PF01284"/>
    </source>
</evidence>
<proteinExistence type="predicted"/>
<feature type="transmembrane region" description="Helical" evidence="5">
    <location>
        <begin position="42"/>
        <end position="61"/>
    </location>
</feature>
<name>A0A4S2MRN6_9PEZI</name>
<dbReference type="Pfam" id="PF01284">
    <property type="entry name" value="MARVEL"/>
    <property type="match status" value="1"/>
</dbReference>
<evidence type="ECO:0000256" key="1">
    <source>
        <dbReference type="ARBA" id="ARBA00004141"/>
    </source>
</evidence>
<organism evidence="7 8">
    <name type="scientific">Ascodesmis nigricans</name>
    <dbReference type="NCBI Taxonomy" id="341454"/>
    <lineage>
        <taxon>Eukaryota</taxon>
        <taxon>Fungi</taxon>
        <taxon>Dikarya</taxon>
        <taxon>Ascomycota</taxon>
        <taxon>Pezizomycotina</taxon>
        <taxon>Pezizomycetes</taxon>
        <taxon>Pezizales</taxon>
        <taxon>Ascodesmidaceae</taxon>
        <taxon>Ascodesmis</taxon>
    </lineage>
</organism>
<feature type="transmembrane region" description="Helical" evidence="5">
    <location>
        <begin position="12"/>
        <end position="30"/>
    </location>
</feature>
<dbReference type="InParanoid" id="A0A4S2MRN6"/>
<dbReference type="PANTHER" id="PTHR37451:SF1">
    <property type="entry name" value="MARVEL DOMAIN-CONTAINING PROTEIN"/>
    <property type="match status" value="1"/>
</dbReference>
<evidence type="ECO:0000256" key="5">
    <source>
        <dbReference type="SAM" id="Phobius"/>
    </source>
</evidence>
<gene>
    <name evidence="7" type="ORF">EX30DRAFT_343800</name>
</gene>
<keyword evidence="2 5" id="KW-0812">Transmembrane</keyword>
<sequence>MINLILPLRAVQGVLNIIILGLAAYCVDITGKGPYGWTYSEAAFLVFTTIWTLLVLAYLVLTPMFMPKYHNRWAVLGLEAVTMIFWFAGFIAMAASIGGIHCNSRYYGEEACRGINTAKAAAALGAFEWLAWAVTLGLIIQAIIASRRGDRAADPDAEQAAAA</sequence>
<dbReference type="InterPro" id="IPR008253">
    <property type="entry name" value="Marvel"/>
</dbReference>
<reference evidence="7 8" key="1">
    <citation type="submission" date="2019-04" db="EMBL/GenBank/DDBJ databases">
        <title>Comparative genomics and transcriptomics to analyze fruiting body development in filamentous ascomycetes.</title>
        <authorList>
            <consortium name="DOE Joint Genome Institute"/>
            <person name="Lutkenhaus R."/>
            <person name="Traeger S."/>
            <person name="Breuer J."/>
            <person name="Kuo A."/>
            <person name="Lipzen A."/>
            <person name="Pangilinan J."/>
            <person name="Dilworth D."/>
            <person name="Sandor L."/>
            <person name="Poggeler S."/>
            <person name="Barry K."/>
            <person name="Grigoriev I.V."/>
            <person name="Nowrousian M."/>
        </authorList>
    </citation>
    <scope>NUCLEOTIDE SEQUENCE [LARGE SCALE GENOMIC DNA]</scope>
    <source>
        <strain evidence="7 8">CBS 389.68</strain>
    </source>
</reference>
<evidence type="ECO:0000256" key="3">
    <source>
        <dbReference type="ARBA" id="ARBA00022989"/>
    </source>
</evidence>
<evidence type="ECO:0000256" key="4">
    <source>
        <dbReference type="ARBA" id="ARBA00023136"/>
    </source>
</evidence>
<dbReference type="GO" id="GO:0016020">
    <property type="term" value="C:membrane"/>
    <property type="evidence" value="ECO:0007669"/>
    <property type="project" value="UniProtKB-SubCell"/>
</dbReference>
<comment type="subcellular location">
    <subcellularLocation>
        <location evidence="1">Membrane</location>
        <topology evidence="1">Multi-pass membrane protein</topology>
    </subcellularLocation>
</comment>
<keyword evidence="4 5" id="KW-0472">Membrane</keyword>
<feature type="domain" description="MARVEL" evidence="6">
    <location>
        <begin position="6"/>
        <end position="137"/>
    </location>
</feature>
<feature type="transmembrane region" description="Helical" evidence="5">
    <location>
        <begin position="120"/>
        <end position="144"/>
    </location>
</feature>
<protein>
    <recommendedName>
        <fullName evidence="6">MARVEL domain-containing protein</fullName>
    </recommendedName>
</protein>
<dbReference type="Proteomes" id="UP000298138">
    <property type="component" value="Unassembled WGS sequence"/>
</dbReference>
<dbReference type="AlphaFoldDB" id="A0A4S2MRN6"/>
<dbReference type="PANTHER" id="PTHR37451">
    <property type="entry name" value="MARVEL DOMAIN"/>
    <property type="match status" value="1"/>
</dbReference>
<dbReference type="STRING" id="341454.A0A4S2MRN6"/>
<accession>A0A4S2MRN6</accession>
<evidence type="ECO:0000313" key="7">
    <source>
        <dbReference type="EMBL" id="TGZ77737.1"/>
    </source>
</evidence>
<feature type="transmembrane region" description="Helical" evidence="5">
    <location>
        <begin position="73"/>
        <end position="100"/>
    </location>
</feature>
<keyword evidence="3 5" id="KW-1133">Transmembrane helix</keyword>
<dbReference type="OrthoDB" id="2117453at2759"/>
<evidence type="ECO:0000313" key="8">
    <source>
        <dbReference type="Proteomes" id="UP000298138"/>
    </source>
</evidence>
<evidence type="ECO:0000256" key="2">
    <source>
        <dbReference type="ARBA" id="ARBA00022692"/>
    </source>
</evidence>